<dbReference type="Proteomes" id="UP000234323">
    <property type="component" value="Unassembled WGS sequence"/>
</dbReference>
<reference evidence="2 3" key="1">
    <citation type="submission" date="2015-10" db="EMBL/GenBank/DDBJ databases">
        <title>Genome analyses suggest a sexual origin of heterokaryosis in a supposedly ancient asexual fungus.</title>
        <authorList>
            <person name="Ropars J."/>
            <person name="Sedzielewska K."/>
            <person name="Noel J."/>
            <person name="Charron P."/>
            <person name="Farinelli L."/>
            <person name="Marton T."/>
            <person name="Kruger M."/>
            <person name="Pelin A."/>
            <person name="Brachmann A."/>
            <person name="Corradi N."/>
        </authorList>
    </citation>
    <scope>NUCLEOTIDE SEQUENCE [LARGE SCALE GENOMIC DNA]</scope>
    <source>
        <strain evidence="2 3">A4</strain>
    </source>
</reference>
<name>A0A2I1HKS0_9GLOM</name>
<dbReference type="VEuPathDB" id="FungiDB:RhiirFUN_020825"/>
<sequence>MVTDQKHSSDISSEQEVIRYTEKLAQSLGLDEQNTRAYKALSGQIWALEKRLEDYHFEYVKLKRKVNLLETELDDLDKCVDRETVIDLIQEKVPLLIGKKEENISIEATIDIGADINFISQKHIGELGITYHDKRKTLFDLITTCNHAGSWSYNTAISPGRIVPVITEEDVKRLGLKIDRPDVVSCQSV</sequence>
<keyword evidence="1" id="KW-0175">Coiled coil</keyword>
<accession>A0A2I1HKS0</accession>
<protein>
    <submittedName>
        <fullName evidence="2">Uncharacterized protein</fullName>
    </submittedName>
</protein>
<dbReference type="AlphaFoldDB" id="A0A2I1HKS0"/>
<evidence type="ECO:0000313" key="2">
    <source>
        <dbReference type="EMBL" id="PKY59486.1"/>
    </source>
</evidence>
<evidence type="ECO:0000313" key="3">
    <source>
        <dbReference type="Proteomes" id="UP000234323"/>
    </source>
</evidence>
<gene>
    <name evidence="2" type="ORF">RhiirA4_515372</name>
</gene>
<evidence type="ECO:0000256" key="1">
    <source>
        <dbReference type="SAM" id="Coils"/>
    </source>
</evidence>
<proteinExistence type="predicted"/>
<keyword evidence="3" id="KW-1185">Reference proteome</keyword>
<dbReference type="VEuPathDB" id="FungiDB:RhiirA1_476071"/>
<comment type="caution">
    <text evidence="2">The sequence shown here is derived from an EMBL/GenBank/DDBJ whole genome shotgun (WGS) entry which is preliminary data.</text>
</comment>
<dbReference type="VEuPathDB" id="FungiDB:FUN_023108"/>
<dbReference type="VEuPathDB" id="FungiDB:RhiirA1_542370"/>
<organism evidence="2 3">
    <name type="scientific">Rhizophagus irregularis</name>
    <dbReference type="NCBI Taxonomy" id="588596"/>
    <lineage>
        <taxon>Eukaryota</taxon>
        <taxon>Fungi</taxon>
        <taxon>Fungi incertae sedis</taxon>
        <taxon>Mucoromycota</taxon>
        <taxon>Glomeromycotina</taxon>
        <taxon>Glomeromycetes</taxon>
        <taxon>Glomerales</taxon>
        <taxon>Glomeraceae</taxon>
        <taxon>Rhizophagus</taxon>
    </lineage>
</organism>
<dbReference type="EMBL" id="LLXI01003588">
    <property type="protein sequence ID" value="PKY59486.1"/>
    <property type="molecule type" value="Genomic_DNA"/>
</dbReference>
<dbReference type="VEuPathDB" id="FungiDB:FUN_008521"/>
<feature type="coiled-coil region" evidence="1">
    <location>
        <begin position="52"/>
        <end position="79"/>
    </location>
</feature>